<keyword evidence="4" id="KW-1185">Reference proteome</keyword>
<proteinExistence type="predicted"/>
<comment type="caution">
    <text evidence="3">The sequence shown here is derived from an EMBL/GenBank/DDBJ whole genome shotgun (WGS) entry which is preliminary data.</text>
</comment>
<dbReference type="AlphaFoldDB" id="A0AA38TBQ3"/>
<dbReference type="InterPro" id="IPR015655">
    <property type="entry name" value="PP2C"/>
</dbReference>
<dbReference type="Pfam" id="PF00481">
    <property type="entry name" value="PP2C"/>
    <property type="match status" value="1"/>
</dbReference>
<evidence type="ECO:0000256" key="1">
    <source>
        <dbReference type="SAM" id="MobiDB-lite"/>
    </source>
</evidence>
<evidence type="ECO:0000259" key="2">
    <source>
        <dbReference type="PROSITE" id="PS51746"/>
    </source>
</evidence>
<evidence type="ECO:0000313" key="4">
    <source>
        <dbReference type="Proteomes" id="UP001172457"/>
    </source>
</evidence>
<name>A0AA38TBQ3_9ASTR</name>
<gene>
    <name evidence="3" type="ORF">OSB04_015086</name>
</gene>
<dbReference type="PANTHER" id="PTHR47992">
    <property type="entry name" value="PROTEIN PHOSPHATASE"/>
    <property type="match status" value="1"/>
</dbReference>
<dbReference type="GO" id="GO:0004722">
    <property type="term" value="F:protein serine/threonine phosphatase activity"/>
    <property type="evidence" value="ECO:0007669"/>
    <property type="project" value="InterPro"/>
</dbReference>
<feature type="region of interest" description="Disordered" evidence="1">
    <location>
        <begin position="271"/>
        <end position="290"/>
    </location>
</feature>
<protein>
    <recommendedName>
        <fullName evidence="2">PPM-type phosphatase domain-containing protein</fullName>
    </recommendedName>
</protein>
<dbReference type="SUPFAM" id="SSF81606">
    <property type="entry name" value="PP2C-like"/>
    <property type="match status" value="2"/>
</dbReference>
<sequence length="455" mass="49939">MVAVLVVVTVVVVARDGSRRRRESPEKGVAGRESQESDRSLHPFVIPVPDIRFIERAMDDECVIIASDGLIHSDEAARIATQVLRRRRGKGSKSAAEVAATYLMKHAIKRSNRDNISVIVVDLKSPQSNAAATSAAIFEPLSARVQRTWVASLAASSLLTVSHKPSEAIVTHSPSIDLSTNHTSGTEITQGRRLRPPKKIEALPSVHSHNASSPNNGTFHNIRARRFGQPRGIAGNPILETFSLPLTESLPNPPRADVPTTMRYPRQFLGRSPSAKACSPGSKPPYLQNASPRARTQVTFLGVWVESHTIRVRIPQVTFLRYPDFGSGSLGQVRARISGPTAVSSHRHYRFDLKPVRFKPVIRSNRIGSNPVKIRLHPWDIPIPDVRFVDREMDDECVIIATDGVGYGNDPRPGRGSKIATGVAAAYLMKLAIKRHISDNISVIVVDLKSPQPMF</sequence>
<reference evidence="3" key="1">
    <citation type="submission" date="2023-03" db="EMBL/GenBank/DDBJ databases">
        <title>Chromosome-scale reference genome and RAD-based genetic map of yellow starthistle (Centaurea solstitialis) reveal putative structural variation and QTLs associated with invader traits.</title>
        <authorList>
            <person name="Reatini B."/>
            <person name="Cang F.A."/>
            <person name="Jiang Q."/>
            <person name="Mckibben M.T.W."/>
            <person name="Barker M.S."/>
            <person name="Rieseberg L.H."/>
            <person name="Dlugosch K.M."/>
        </authorList>
    </citation>
    <scope>NUCLEOTIDE SEQUENCE</scope>
    <source>
        <strain evidence="3">CAN-66</strain>
        <tissue evidence="3">Leaf</tissue>
    </source>
</reference>
<dbReference type="Proteomes" id="UP001172457">
    <property type="component" value="Chromosome 4"/>
</dbReference>
<dbReference type="InterPro" id="IPR001932">
    <property type="entry name" value="PPM-type_phosphatase-like_dom"/>
</dbReference>
<accession>A0AA38TBQ3</accession>
<evidence type="ECO:0000313" key="3">
    <source>
        <dbReference type="EMBL" id="KAJ9551041.1"/>
    </source>
</evidence>
<dbReference type="InterPro" id="IPR036457">
    <property type="entry name" value="PPM-type-like_dom_sf"/>
</dbReference>
<organism evidence="3 4">
    <name type="scientific">Centaurea solstitialis</name>
    <name type="common">yellow star-thistle</name>
    <dbReference type="NCBI Taxonomy" id="347529"/>
    <lineage>
        <taxon>Eukaryota</taxon>
        <taxon>Viridiplantae</taxon>
        <taxon>Streptophyta</taxon>
        <taxon>Embryophyta</taxon>
        <taxon>Tracheophyta</taxon>
        <taxon>Spermatophyta</taxon>
        <taxon>Magnoliopsida</taxon>
        <taxon>eudicotyledons</taxon>
        <taxon>Gunneridae</taxon>
        <taxon>Pentapetalae</taxon>
        <taxon>asterids</taxon>
        <taxon>campanulids</taxon>
        <taxon>Asterales</taxon>
        <taxon>Asteraceae</taxon>
        <taxon>Carduoideae</taxon>
        <taxon>Cardueae</taxon>
        <taxon>Centaureinae</taxon>
        <taxon>Centaurea</taxon>
    </lineage>
</organism>
<dbReference type="EMBL" id="JARYMX010000004">
    <property type="protein sequence ID" value="KAJ9551041.1"/>
    <property type="molecule type" value="Genomic_DNA"/>
</dbReference>
<dbReference type="Gene3D" id="3.60.40.10">
    <property type="entry name" value="PPM-type phosphatase domain"/>
    <property type="match status" value="2"/>
</dbReference>
<feature type="domain" description="PPM-type phosphatase" evidence="2">
    <location>
        <begin position="1"/>
        <end position="123"/>
    </location>
</feature>
<dbReference type="PROSITE" id="PS51746">
    <property type="entry name" value="PPM_2"/>
    <property type="match status" value="1"/>
</dbReference>